<reference evidence="9" key="1">
    <citation type="submission" date="2017-06" db="EMBL/GenBank/DDBJ databases">
        <title>Genome analysis of Fimbriiglobus ruber SP5, the first member of the order Planctomycetales with confirmed chitinolytic capability.</title>
        <authorList>
            <person name="Ravin N.V."/>
            <person name="Rakitin A.L."/>
            <person name="Ivanova A.A."/>
            <person name="Beletsky A.V."/>
            <person name="Kulichevskaya I.S."/>
            <person name="Mardanov A.V."/>
            <person name="Dedysh S.N."/>
        </authorList>
    </citation>
    <scope>NUCLEOTIDE SEQUENCE [LARGE SCALE GENOMIC DNA]</scope>
    <source>
        <strain evidence="9">SP5</strain>
    </source>
</reference>
<dbReference type="Pfam" id="PF01256">
    <property type="entry name" value="Carb_kinase"/>
    <property type="match status" value="1"/>
</dbReference>
<organism evidence="8 9">
    <name type="scientific">Fimbriiglobus ruber</name>
    <dbReference type="NCBI Taxonomy" id="1908690"/>
    <lineage>
        <taxon>Bacteria</taxon>
        <taxon>Pseudomonadati</taxon>
        <taxon>Planctomycetota</taxon>
        <taxon>Planctomycetia</taxon>
        <taxon>Gemmatales</taxon>
        <taxon>Gemmataceae</taxon>
        <taxon>Fimbriiglobus</taxon>
    </lineage>
</organism>
<dbReference type="GO" id="GO:0052855">
    <property type="term" value="F:ADP-dependent NAD(P)H-hydrate dehydratase activity"/>
    <property type="evidence" value="ECO:0007669"/>
    <property type="project" value="UniProtKB-UniRule"/>
</dbReference>
<keyword evidence="2 6" id="KW-0067">ATP-binding</keyword>
<dbReference type="Gene3D" id="3.40.1190.20">
    <property type="match status" value="1"/>
</dbReference>
<keyword evidence="5 6" id="KW-0456">Lyase</keyword>
<dbReference type="PANTHER" id="PTHR12592">
    <property type="entry name" value="ATP-DEPENDENT (S)-NAD(P)H-HYDRATE DEHYDRATASE FAMILY MEMBER"/>
    <property type="match status" value="1"/>
</dbReference>
<dbReference type="PANTHER" id="PTHR12592:SF0">
    <property type="entry name" value="ATP-DEPENDENT (S)-NAD(P)H-HYDRATE DEHYDRATASE"/>
    <property type="match status" value="1"/>
</dbReference>
<feature type="binding site" evidence="6">
    <location>
        <position position="229"/>
    </location>
    <ligand>
        <name>AMP</name>
        <dbReference type="ChEBI" id="CHEBI:456215"/>
    </ligand>
</feature>
<dbReference type="GO" id="GO:0052856">
    <property type="term" value="F:NAD(P)HX epimerase activity"/>
    <property type="evidence" value="ECO:0007669"/>
    <property type="project" value="TreeGrafter"/>
</dbReference>
<feature type="domain" description="YjeF C-terminal" evidence="7">
    <location>
        <begin position="6"/>
        <end position="289"/>
    </location>
</feature>
<feature type="binding site" evidence="6">
    <location>
        <position position="112"/>
    </location>
    <ligand>
        <name>(6S)-NADPHX</name>
        <dbReference type="ChEBI" id="CHEBI:64076"/>
    </ligand>
</feature>
<comment type="cofactor">
    <cofactor evidence="6">
        <name>Mg(2+)</name>
        <dbReference type="ChEBI" id="CHEBI:18420"/>
    </cofactor>
</comment>
<keyword evidence="4 6" id="KW-0520">NAD</keyword>
<protein>
    <recommendedName>
        <fullName evidence="6">ADP-dependent (S)-NAD(P)H-hydrate dehydratase</fullName>
        <ecNumber evidence="6">4.2.1.136</ecNumber>
    </recommendedName>
    <alternativeName>
        <fullName evidence="6">ADP-dependent NAD(P)HX dehydratase</fullName>
    </alternativeName>
</protein>
<evidence type="ECO:0000313" key="8">
    <source>
        <dbReference type="EMBL" id="OWK41876.1"/>
    </source>
</evidence>
<dbReference type="PROSITE" id="PS51383">
    <property type="entry name" value="YJEF_C_3"/>
    <property type="match status" value="1"/>
</dbReference>
<dbReference type="SUPFAM" id="SSF53613">
    <property type="entry name" value="Ribokinase-like"/>
    <property type="match status" value="1"/>
</dbReference>
<evidence type="ECO:0000256" key="4">
    <source>
        <dbReference type="ARBA" id="ARBA00023027"/>
    </source>
</evidence>
<dbReference type="GO" id="GO:0110051">
    <property type="term" value="P:metabolite repair"/>
    <property type="evidence" value="ECO:0007669"/>
    <property type="project" value="TreeGrafter"/>
</dbReference>
<dbReference type="EMBL" id="NIDE01000005">
    <property type="protein sequence ID" value="OWK41876.1"/>
    <property type="molecule type" value="Genomic_DNA"/>
</dbReference>
<sequence>MSTDLAVVHDVPKLPPRQADSHKGTYGRVLVVAGSCGMSGAAILSGSAALRGGAGLVWVACPSEVQEIVAAGNPCYLTTSIPHHTNGTFSPSSADHVAGLAEKADVVAVGPGLGSRPDVAHLLRTLLAAKPDQPAVLDADGITSLATDPGAYSLRPGRLVMTPHPGEFAKVLGITIAEVQARREPLAAEFAAKHNVVLLLKGHQTVVTDGRRVYRNPTGNPGMATGGSGDVLTGLIAALIGQELEPFDAAVLGAWAHGRAGDLAAAELSQVALTAADLLDYLPKVFLELERGGRVKSEN</sequence>
<feature type="binding site" evidence="6">
    <location>
        <position position="41"/>
    </location>
    <ligand>
        <name>(6S)-NADPHX</name>
        <dbReference type="ChEBI" id="CHEBI:64076"/>
    </ligand>
</feature>
<dbReference type="HAMAP" id="MF_01965">
    <property type="entry name" value="NADHX_dehydratase"/>
    <property type="match status" value="1"/>
</dbReference>
<keyword evidence="1 6" id="KW-0547">Nucleotide-binding</keyword>
<dbReference type="RefSeq" id="WP_088255105.1">
    <property type="nucleotide sequence ID" value="NZ_NIDE01000005.1"/>
</dbReference>
<keyword evidence="9" id="KW-1185">Reference proteome</keyword>
<comment type="catalytic activity">
    <reaction evidence="6">
        <text>(6S)-NADPHX + ADP = AMP + phosphate + NADPH + H(+)</text>
        <dbReference type="Rhea" id="RHEA:32235"/>
        <dbReference type="ChEBI" id="CHEBI:15378"/>
        <dbReference type="ChEBI" id="CHEBI:43474"/>
        <dbReference type="ChEBI" id="CHEBI:57783"/>
        <dbReference type="ChEBI" id="CHEBI:64076"/>
        <dbReference type="ChEBI" id="CHEBI:456215"/>
        <dbReference type="ChEBI" id="CHEBI:456216"/>
        <dbReference type="EC" id="4.2.1.136"/>
    </reaction>
</comment>
<comment type="function">
    <text evidence="6">Catalyzes the dehydration of the S-form of NAD(P)HX at the expense of ADP, which is converted to AMP. Together with NAD(P)HX epimerase, which catalyzes the epimerization of the S- and R-forms, the enzyme allows the repair of both epimers of NAD(P)HX, a damaged form of NAD(P)H that is a result of enzymatic or heat-dependent hydration.</text>
</comment>
<dbReference type="GO" id="GO:0046496">
    <property type="term" value="P:nicotinamide nucleotide metabolic process"/>
    <property type="evidence" value="ECO:0007669"/>
    <property type="project" value="UniProtKB-UniRule"/>
</dbReference>
<evidence type="ECO:0000256" key="5">
    <source>
        <dbReference type="ARBA" id="ARBA00023239"/>
    </source>
</evidence>
<evidence type="ECO:0000256" key="2">
    <source>
        <dbReference type="ARBA" id="ARBA00022840"/>
    </source>
</evidence>
<dbReference type="NCBIfam" id="TIGR00196">
    <property type="entry name" value="yjeF_cterm"/>
    <property type="match status" value="1"/>
</dbReference>
<dbReference type="PROSITE" id="PS01050">
    <property type="entry name" value="YJEF_C_2"/>
    <property type="match status" value="1"/>
</dbReference>
<gene>
    <name evidence="6" type="primary">nnrD</name>
    <name evidence="8" type="ORF">FRUB_03954</name>
</gene>
<dbReference type="InterPro" id="IPR029056">
    <property type="entry name" value="Ribokinase-like"/>
</dbReference>
<evidence type="ECO:0000256" key="6">
    <source>
        <dbReference type="HAMAP-Rule" id="MF_01965"/>
    </source>
</evidence>
<dbReference type="GO" id="GO:0005524">
    <property type="term" value="F:ATP binding"/>
    <property type="evidence" value="ECO:0007669"/>
    <property type="project" value="UniProtKB-KW"/>
</dbReference>
<dbReference type="AlphaFoldDB" id="A0A225DW60"/>
<accession>A0A225DW60</accession>
<feature type="binding site" evidence="6">
    <location>
        <position position="230"/>
    </location>
    <ligand>
        <name>(6S)-NADPHX</name>
        <dbReference type="ChEBI" id="CHEBI:64076"/>
    </ligand>
</feature>
<feature type="binding site" evidence="6">
    <location>
        <position position="164"/>
    </location>
    <ligand>
        <name>(6S)-NADPHX</name>
        <dbReference type="ChEBI" id="CHEBI:64076"/>
    </ligand>
</feature>
<evidence type="ECO:0000259" key="7">
    <source>
        <dbReference type="PROSITE" id="PS51383"/>
    </source>
</evidence>
<dbReference type="EC" id="4.2.1.136" evidence="6"/>
<comment type="similarity">
    <text evidence="6">Belongs to the NnrD/CARKD family.</text>
</comment>
<dbReference type="OrthoDB" id="9806925at2"/>
<name>A0A225DW60_9BACT</name>
<keyword evidence="3 6" id="KW-0521">NADP</keyword>
<comment type="subunit">
    <text evidence="6">Homotetramer.</text>
</comment>
<dbReference type="InterPro" id="IPR017953">
    <property type="entry name" value="Carbohydrate_kinase_pred_CS"/>
</dbReference>
<evidence type="ECO:0000256" key="1">
    <source>
        <dbReference type="ARBA" id="ARBA00022741"/>
    </source>
</evidence>
<evidence type="ECO:0000313" key="9">
    <source>
        <dbReference type="Proteomes" id="UP000214646"/>
    </source>
</evidence>
<comment type="catalytic activity">
    <reaction evidence="6">
        <text>(6S)-NADHX + ADP = AMP + phosphate + NADH + H(+)</text>
        <dbReference type="Rhea" id="RHEA:32223"/>
        <dbReference type="ChEBI" id="CHEBI:15378"/>
        <dbReference type="ChEBI" id="CHEBI:43474"/>
        <dbReference type="ChEBI" id="CHEBI:57945"/>
        <dbReference type="ChEBI" id="CHEBI:64074"/>
        <dbReference type="ChEBI" id="CHEBI:456215"/>
        <dbReference type="ChEBI" id="CHEBI:456216"/>
        <dbReference type="EC" id="4.2.1.136"/>
    </reaction>
</comment>
<comment type="caution">
    <text evidence="8">The sequence shown here is derived from an EMBL/GenBank/DDBJ whole genome shotgun (WGS) entry which is preliminary data.</text>
</comment>
<feature type="binding site" evidence="6">
    <location>
        <begin position="201"/>
        <end position="205"/>
    </location>
    <ligand>
        <name>AMP</name>
        <dbReference type="ChEBI" id="CHEBI:456215"/>
    </ligand>
</feature>
<dbReference type="Proteomes" id="UP000214646">
    <property type="component" value="Unassembled WGS sequence"/>
</dbReference>
<proteinExistence type="inferred from homology"/>
<evidence type="ECO:0000256" key="3">
    <source>
        <dbReference type="ARBA" id="ARBA00022857"/>
    </source>
</evidence>
<dbReference type="CDD" id="cd01171">
    <property type="entry name" value="YXKO-related"/>
    <property type="match status" value="1"/>
</dbReference>
<dbReference type="InterPro" id="IPR000631">
    <property type="entry name" value="CARKD"/>
</dbReference>